<evidence type="ECO:0000256" key="3">
    <source>
        <dbReference type="ARBA" id="ARBA00023163"/>
    </source>
</evidence>
<keyword evidence="3" id="KW-0804">Transcription</keyword>
<evidence type="ECO:0000259" key="5">
    <source>
        <dbReference type="PROSITE" id="PS01124"/>
    </source>
</evidence>
<dbReference type="InterPro" id="IPR000700">
    <property type="entry name" value="PAS-assoc_C"/>
</dbReference>
<evidence type="ECO:0000256" key="4">
    <source>
        <dbReference type="SAM" id="MobiDB-lite"/>
    </source>
</evidence>
<dbReference type="SUPFAM" id="SSF46689">
    <property type="entry name" value="Homeodomain-like"/>
    <property type="match status" value="2"/>
</dbReference>
<dbReference type="Gene3D" id="1.10.10.60">
    <property type="entry name" value="Homeodomain-like"/>
    <property type="match status" value="1"/>
</dbReference>
<dbReference type="Pfam" id="PF08448">
    <property type="entry name" value="PAS_4"/>
    <property type="match status" value="1"/>
</dbReference>
<dbReference type="PROSITE" id="PS50113">
    <property type="entry name" value="PAC"/>
    <property type="match status" value="1"/>
</dbReference>
<feature type="region of interest" description="Disordered" evidence="4">
    <location>
        <begin position="236"/>
        <end position="268"/>
    </location>
</feature>
<dbReference type="CDD" id="cd00130">
    <property type="entry name" value="PAS"/>
    <property type="match status" value="1"/>
</dbReference>
<dbReference type="Proteomes" id="UP000604341">
    <property type="component" value="Unassembled WGS sequence"/>
</dbReference>
<dbReference type="RefSeq" id="WP_189070353.1">
    <property type="nucleotide sequence ID" value="NZ_BMPE01000017.1"/>
</dbReference>
<gene>
    <name evidence="7" type="ORF">GCM10010844_35910</name>
</gene>
<keyword evidence="8" id="KW-1185">Reference proteome</keyword>
<proteinExistence type="predicted"/>
<name>A0ABQ2FPE9_9DEIO</name>
<keyword evidence="2" id="KW-0238">DNA-binding</keyword>
<dbReference type="NCBIfam" id="TIGR00229">
    <property type="entry name" value="sensory_box"/>
    <property type="match status" value="1"/>
</dbReference>
<protein>
    <submittedName>
        <fullName evidence="7">AraC family transcriptional regulator</fullName>
    </submittedName>
</protein>
<evidence type="ECO:0000313" key="8">
    <source>
        <dbReference type="Proteomes" id="UP000604341"/>
    </source>
</evidence>
<dbReference type="PROSITE" id="PS00041">
    <property type="entry name" value="HTH_ARAC_FAMILY_1"/>
    <property type="match status" value="1"/>
</dbReference>
<evidence type="ECO:0000259" key="6">
    <source>
        <dbReference type="PROSITE" id="PS50113"/>
    </source>
</evidence>
<dbReference type="InterPro" id="IPR018060">
    <property type="entry name" value="HTH_AraC"/>
</dbReference>
<dbReference type="InterPro" id="IPR018062">
    <property type="entry name" value="HTH_AraC-typ_CS"/>
</dbReference>
<dbReference type="InterPro" id="IPR013656">
    <property type="entry name" value="PAS_4"/>
</dbReference>
<evidence type="ECO:0000256" key="1">
    <source>
        <dbReference type="ARBA" id="ARBA00023015"/>
    </source>
</evidence>
<accession>A0ABQ2FPE9</accession>
<comment type="caution">
    <text evidence="7">The sequence shown here is derived from an EMBL/GenBank/DDBJ whole genome shotgun (WGS) entry which is preliminary data.</text>
</comment>
<organism evidence="7 8">
    <name type="scientific">Deinococcus radiotolerans</name>
    <dbReference type="NCBI Taxonomy" id="1309407"/>
    <lineage>
        <taxon>Bacteria</taxon>
        <taxon>Thermotogati</taxon>
        <taxon>Deinococcota</taxon>
        <taxon>Deinococci</taxon>
        <taxon>Deinococcales</taxon>
        <taxon>Deinococcaceae</taxon>
        <taxon>Deinococcus</taxon>
    </lineage>
</organism>
<dbReference type="InterPro" id="IPR000014">
    <property type="entry name" value="PAS"/>
</dbReference>
<evidence type="ECO:0000256" key="2">
    <source>
        <dbReference type="ARBA" id="ARBA00023125"/>
    </source>
</evidence>
<keyword evidence="1" id="KW-0805">Transcription regulation</keyword>
<dbReference type="SUPFAM" id="SSF55785">
    <property type="entry name" value="PYP-like sensor domain (PAS domain)"/>
    <property type="match status" value="1"/>
</dbReference>
<dbReference type="PANTHER" id="PTHR46796:SF13">
    <property type="entry name" value="HTH-TYPE TRANSCRIPTIONAL ACTIVATOR RHAS"/>
    <property type="match status" value="1"/>
</dbReference>
<dbReference type="InterPro" id="IPR050204">
    <property type="entry name" value="AraC_XylS_family_regulators"/>
</dbReference>
<dbReference type="InterPro" id="IPR020449">
    <property type="entry name" value="Tscrpt_reg_AraC-type_HTH"/>
</dbReference>
<dbReference type="InterPro" id="IPR035965">
    <property type="entry name" value="PAS-like_dom_sf"/>
</dbReference>
<feature type="domain" description="PAC" evidence="6">
    <location>
        <begin position="90"/>
        <end position="142"/>
    </location>
</feature>
<reference evidence="8" key="1">
    <citation type="journal article" date="2019" name="Int. J. Syst. Evol. Microbiol.">
        <title>The Global Catalogue of Microorganisms (GCM) 10K type strain sequencing project: providing services to taxonomists for standard genome sequencing and annotation.</title>
        <authorList>
            <consortium name="The Broad Institute Genomics Platform"/>
            <consortium name="The Broad Institute Genome Sequencing Center for Infectious Disease"/>
            <person name="Wu L."/>
            <person name="Ma J."/>
        </authorList>
    </citation>
    <scope>NUCLEOTIDE SEQUENCE [LARGE SCALE GENOMIC DNA]</scope>
    <source>
        <strain evidence="8">JCM 19173</strain>
    </source>
</reference>
<dbReference type="PROSITE" id="PS01124">
    <property type="entry name" value="HTH_ARAC_FAMILY_2"/>
    <property type="match status" value="1"/>
</dbReference>
<dbReference type="EMBL" id="BMPE01000017">
    <property type="protein sequence ID" value="GGL13882.1"/>
    <property type="molecule type" value="Genomic_DNA"/>
</dbReference>
<dbReference type="PRINTS" id="PR00032">
    <property type="entry name" value="HTHARAC"/>
</dbReference>
<feature type="domain" description="HTH araC/xylS-type" evidence="5">
    <location>
        <begin position="144"/>
        <end position="242"/>
    </location>
</feature>
<sequence length="268" mass="29829">MDDPREWLRPAPDGSWPLEALLDGAPDLIFFVKDLHGRYVSVNDTLRRRSGAPHKQAVLGRTAAEVFTGDPGRRFNEQDVQAVRDGRELRDVLEMYFGPQGEPNWCLTHKIPLHDSAGNVVGLIGMSRDVPAGIERHEDFARVAQALRYMHGHFGQPLRMPALAARAGLSADSFERLMRRVCHMTPQQVLIRIRLDAALRLLRDPAHSISDIAHTCGYSDHSAFTRKFRAVTGISPQRYRERMLKPQPPPGSGGADTDDRPGVPAAPP</sequence>
<dbReference type="Gene3D" id="3.30.450.20">
    <property type="entry name" value="PAS domain"/>
    <property type="match status" value="1"/>
</dbReference>
<dbReference type="PANTHER" id="PTHR46796">
    <property type="entry name" value="HTH-TYPE TRANSCRIPTIONAL ACTIVATOR RHAS-RELATED"/>
    <property type="match status" value="1"/>
</dbReference>
<dbReference type="Pfam" id="PF12833">
    <property type="entry name" value="HTH_18"/>
    <property type="match status" value="1"/>
</dbReference>
<evidence type="ECO:0000313" key="7">
    <source>
        <dbReference type="EMBL" id="GGL13882.1"/>
    </source>
</evidence>
<dbReference type="InterPro" id="IPR009057">
    <property type="entry name" value="Homeodomain-like_sf"/>
</dbReference>
<dbReference type="SMART" id="SM00342">
    <property type="entry name" value="HTH_ARAC"/>
    <property type="match status" value="1"/>
</dbReference>